<reference evidence="9 10" key="1">
    <citation type="submission" date="2019-07" db="EMBL/GenBank/DDBJ databases">
        <authorList>
            <person name="Park Y.J."/>
            <person name="Jeong S.E."/>
            <person name="Jung H.S."/>
        </authorList>
    </citation>
    <scope>NUCLEOTIDE SEQUENCE [LARGE SCALE GENOMIC DNA]</scope>
    <source>
        <strain evidence="10">P16(2019)</strain>
    </source>
</reference>
<feature type="transmembrane region" description="Helical" evidence="8">
    <location>
        <begin position="224"/>
        <end position="246"/>
    </location>
</feature>
<organism evidence="9 10">
    <name type="scientific">Alkalicoccobacillus porphyridii</name>
    <dbReference type="NCBI Taxonomy" id="2597270"/>
    <lineage>
        <taxon>Bacteria</taxon>
        <taxon>Bacillati</taxon>
        <taxon>Bacillota</taxon>
        <taxon>Bacilli</taxon>
        <taxon>Bacillales</taxon>
        <taxon>Bacillaceae</taxon>
        <taxon>Alkalicoccobacillus</taxon>
    </lineage>
</organism>
<dbReference type="EMBL" id="VLXZ01000005">
    <property type="protein sequence ID" value="TSB46589.1"/>
    <property type="molecule type" value="Genomic_DNA"/>
</dbReference>
<feature type="transmembrane region" description="Helical" evidence="8">
    <location>
        <begin position="258"/>
        <end position="278"/>
    </location>
</feature>
<feature type="transmembrane region" description="Helical" evidence="8">
    <location>
        <begin position="190"/>
        <end position="212"/>
    </location>
</feature>
<feature type="transmembrane region" description="Helical" evidence="8">
    <location>
        <begin position="135"/>
        <end position="158"/>
    </location>
</feature>
<accession>A0A553ZYR9</accession>
<evidence type="ECO:0000256" key="4">
    <source>
        <dbReference type="ARBA" id="ARBA00022475"/>
    </source>
</evidence>
<evidence type="ECO:0000313" key="9">
    <source>
        <dbReference type="EMBL" id="TSB46589.1"/>
    </source>
</evidence>
<comment type="similarity">
    <text evidence="2">Belongs to the BCCT transporter (TC 2.A.15) family.</text>
</comment>
<dbReference type="GO" id="GO:0022857">
    <property type="term" value="F:transmembrane transporter activity"/>
    <property type="evidence" value="ECO:0007669"/>
    <property type="project" value="InterPro"/>
</dbReference>
<evidence type="ECO:0000256" key="8">
    <source>
        <dbReference type="SAM" id="Phobius"/>
    </source>
</evidence>
<keyword evidence="3" id="KW-0813">Transport</keyword>
<proteinExistence type="inferred from homology"/>
<keyword evidence="10" id="KW-1185">Reference proteome</keyword>
<dbReference type="InterPro" id="IPR000060">
    <property type="entry name" value="BCCT_transptr"/>
</dbReference>
<protein>
    <submittedName>
        <fullName evidence="9">BCCT family transporter</fullName>
    </submittedName>
</protein>
<dbReference type="AlphaFoldDB" id="A0A553ZYR9"/>
<dbReference type="Pfam" id="PF02028">
    <property type="entry name" value="BCCT"/>
    <property type="match status" value="1"/>
</dbReference>
<sequence length="499" mass="55099">MRKAKVDPLIFWCSIIVIAISSVLLVVFRETSEPFMDALLTDITLKMDWLFQFLTFGLFILLAWLSFGKFGSVKLGNDKPEFSTFSWGAMLFCAGMGTSIMFWSVLEPIHYYTGPPFGIEAGSTEAADWAVTYGLFHWGLSAWALYVLPTVVIAYSFFVKQQKSLKISSACRGVLGKHADGFIGKAIDILVIWSLVGGLGTSLGLGVPMVSAVISELFGFEQNLLLSITIILIWTVIYCASAYSGLYKGISKLSNINVYLALALALFVLAVGPTLFILSNFTNSFGLMLQNFMRMSFYTDPNEASGFPQTWTVFYWAWFAATAPFIGLFVARISRGRTIRQLILSILLWGSVGSWLYFAVFGGYAIHLETNGLVSLTGVLDAHGETAVIVEVLRSLPLSTFVLFFFLILAFIFLATSLDSATYVLSSIATKELKDKEEPARWHRMVWGIILAVLSISLLTVGGLRVVQTSAVVVAVPVVFIYFLLTVSLIKWLKADFDS</sequence>
<keyword evidence="7 8" id="KW-0472">Membrane</keyword>
<comment type="subcellular location">
    <subcellularLocation>
        <location evidence="1">Cell membrane</location>
        <topology evidence="1">Multi-pass membrane protein</topology>
    </subcellularLocation>
</comment>
<dbReference type="PANTHER" id="PTHR30047:SF7">
    <property type="entry name" value="HIGH-AFFINITY CHOLINE TRANSPORT PROTEIN"/>
    <property type="match status" value="1"/>
</dbReference>
<name>A0A553ZYR9_9BACI</name>
<evidence type="ECO:0000256" key="6">
    <source>
        <dbReference type="ARBA" id="ARBA00022989"/>
    </source>
</evidence>
<feature type="transmembrane region" description="Helical" evidence="8">
    <location>
        <begin position="9"/>
        <end position="29"/>
    </location>
</feature>
<feature type="transmembrane region" description="Helical" evidence="8">
    <location>
        <begin position="343"/>
        <end position="366"/>
    </location>
</feature>
<dbReference type="RefSeq" id="WP_143848484.1">
    <property type="nucleotide sequence ID" value="NZ_VLXZ01000005.1"/>
</dbReference>
<feature type="transmembrane region" description="Helical" evidence="8">
    <location>
        <begin position="313"/>
        <end position="331"/>
    </location>
</feature>
<evidence type="ECO:0000256" key="7">
    <source>
        <dbReference type="ARBA" id="ARBA00023136"/>
    </source>
</evidence>
<feature type="transmembrane region" description="Helical" evidence="8">
    <location>
        <begin position="49"/>
        <end position="67"/>
    </location>
</feature>
<dbReference type="PANTHER" id="PTHR30047">
    <property type="entry name" value="HIGH-AFFINITY CHOLINE TRANSPORT PROTEIN-RELATED"/>
    <property type="match status" value="1"/>
</dbReference>
<evidence type="ECO:0000256" key="1">
    <source>
        <dbReference type="ARBA" id="ARBA00004651"/>
    </source>
</evidence>
<keyword evidence="4" id="KW-1003">Cell membrane</keyword>
<dbReference type="NCBIfam" id="TIGR00842">
    <property type="entry name" value="bcct"/>
    <property type="match status" value="1"/>
</dbReference>
<gene>
    <name evidence="9" type="ORF">FN960_09530</name>
</gene>
<evidence type="ECO:0000256" key="5">
    <source>
        <dbReference type="ARBA" id="ARBA00022692"/>
    </source>
</evidence>
<feature type="transmembrane region" description="Helical" evidence="8">
    <location>
        <begin position="446"/>
        <end position="466"/>
    </location>
</feature>
<dbReference type="OrthoDB" id="9775735at2"/>
<feature type="transmembrane region" description="Helical" evidence="8">
    <location>
        <begin position="401"/>
        <end position="425"/>
    </location>
</feature>
<dbReference type="Proteomes" id="UP000318521">
    <property type="component" value="Unassembled WGS sequence"/>
</dbReference>
<keyword evidence="6 8" id="KW-1133">Transmembrane helix</keyword>
<feature type="transmembrane region" description="Helical" evidence="8">
    <location>
        <begin position="472"/>
        <end position="493"/>
    </location>
</feature>
<evidence type="ECO:0000256" key="2">
    <source>
        <dbReference type="ARBA" id="ARBA00005658"/>
    </source>
</evidence>
<keyword evidence="5 8" id="KW-0812">Transmembrane</keyword>
<evidence type="ECO:0000256" key="3">
    <source>
        <dbReference type="ARBA" id="ARBA00022448"/>
    </source>
</evidence>
<dbReference type="GO" id="GO:0005886">
    <property type="term" value="C:plasma membrane"/>
    <property type="evidence" value="ECO:0007669"/>
    <property type="project" value="UniProtKB-SubCell"/>
</dbReference>
<comment type="caution">
    <text evidence="9">The sequence shown here is derived from an EMBL/GenBank/DDBJ whole genome shotgun (WGS) entry which is preliminary data.</text>
</comment>
<feature type="transmembrane region" description="Helical" evidence="8">
    <location>
        <begin position="87"/>
        <end position="106"/>
    </location>
</feature>
<evidence type="ECO:0000313" key="10">
    <source>
        <dbReference type="Proteomes" id="UP000318521"/>
    </source>
</evidence>